<keyword evidence="1" id="KW-1133">Transmembrane helix</keyword>
<accession>A0ABT9JT64</accession>
<keyword evidence="3" id="KW-1185">Reference proteome</keyword>
<dbReference type="RefSeq" id="WP_306389391.1">
    <property type="nucleotide sequence ID" value="NZ_JAVCAP010000014.1"/>
</dbReference>
<comment type="caution">
    <text evidence="2">The sequence shown here is derived from an EMBL/GenBank/DDBJ whole genome shotgun (WGS) entry which is preliminary data.</text>
</comment>
<evidence type="ECO:0000313" key="2">
    <source>
        <dbReference type="EMBL" id="MDP8567674.1"/>
    </source>
</evidence>
<feature type="transmembrane region" description="Helical" evidence="1">
    <location>
        <begin position="62"/>
        <end position="79"/>
    </location>
</feature>
<sequence>MKNIDQAPWWVKVVYANVSRRKVACWLTIVCAVFTLYCFPWSRYSDAPLVAQIFVFDDWEWFLSMLPMTIWYWVALIWIDRHGSW</sequence>
<organism evidence="2 3">
    <name type="scientific">Methylophilus aquaticus</name>
    <dbReference type="NCBI Taxonomy" id="1971610"/>
    <lineage>
        <taxon>Bacteria</taxon>
        <taxon>Pseudomonadati</taxon>
        <taxon>Pseudomonadota</taxon>
        <taxon>Betaproteobacteria</taxon>
        <taxon>Nitrosomonadales</taxon>
        <taxon>Methylophilaceae</taxon>
        <taxon>Methylophilus</taxon>
    </lineage>
</organism>
<reference evidence="3" key="1">
    <citation type="journal article" date="2019" name="Int. J. Syst. Evol. Microbiol.">
        <title>The Global Catalogue of Microorganisms (GCM) 10K type strain sequencing project: providing services to taxonomists for standard genome sequencing and annotation.</title>
        <authorList>
            <consortium name="The Broad Institute Genomics Platform"/>
            <consortium name="The Broad Institute Genome Sequencing Center for Infectious Disease"/>
            <person name="Wu L."/>
            <person name="Ma J."/>
        </authorList>
    </citation>
    <scope>NUCLEOTIDE SEQUENCE [LARGE SCALE GENOMIC DNA]</scope>
    <source>
        <strain evidence="3">VKM B-3159</strain>
    </source>
</reference>
<feature type="transmembrane region" description="Helical" evidence="1">
    <location>
        <begin position="23"/>
        <end position="42"/>
    </location>
</feature>
<name>A0ABT9JT64_9PROT</name>
<dbReference type="EMBL" id="JAVCAP010000014">
    <property type="protein sequence ID" value="MDP8567674.1"/>
    <property type="molecule type" value="Genomic_DNA"/>
</dbReference>
<evidence type="ECO:0000313" key="3">
    <source>
        <dbReference type="Proteomes" id="UP001225906"/>
    </source>
</evidence>
<evidence type="ECO:0000256" key="1">
    <source>
        <dbReference type="SAM" id="Phobius"/>
    </source>
</evidence>
<dbReference type="Proteomes" id="UP001225906">
    <property type="component" value="Unassembled WGS sequence"/>
</dbReference>
<proteinExistence type="predicted"/>
<keyword evidence="1" id="KW-0812">Transmembrane</keyword>
<protein>
    <submittedName>
        <fullName evidence="2">Uncharacterized protein</fullName>
    </submittedName>
</protein>
<keyword evidence="1" id="KW-0472">Membrane</keyword>
<gene>
    <name evidence="2" type="ORF">Q9291_07410</name>
</gene>